<evidence type="ECO:0000313" key="8">
    <source>
        <dbReference type="EMBL" id="QEL65340.1"/>
    </source>
</evidence>
<feature type="transmembrane region" description="Helical" evidence="6">
    <location>
        <begin position="284"/>
        <end position="304"/>
    </location>
</feature>
<feature type="domain" description="EamA" evidence="7">
    <location>
        <begin position="11"/>
        <end position="119"/>
    </location>
</feature>
<dbReference type="InterPro" id="IPR000620">
    <property type="entry name" value="EamA_dom"/>
</dbReference>
<evidence type="ECO:0000256" key="6">
    <source>
        <dbReference type="SAM" id="Phobius"/>
    </source>
</evidence>
<feature type="transmembrane region" description="Helical" evidence="6">
    <location>
        <begin position="100"/>
        <end position="117"/>
    </location>
</feature>
<dbReference type="GO" id="GO:0005886">
    <property type="term" value="C:plasma membrane"/>
    <property type="evidence" value="ECO:0007669"/>
    <property type="project" value="UniProtKB-SubCell"/>
</dbReference>
<evidence type="ECO:0000256" key="2">
    <source>
        <dbReference type="ARBA" id="ARBA00022475"/>
    </source>
</evidence>
<proteinExistence type="predicted"/>
<feature type="transmembrane region" description="Helical" evidence="6">
    <location>
        <begin position="158"/>
        <end position="180"/>
    </location>
</feature>
<evidence type="ECO:0000259" key="7">
    <source>
        <dbReference type="Pfam" id="PF00892"/>
    </source>
</evidence>
<comment type="subcellular location">
    <subcellularLocation>
        <location evidence="1">Cell membrane</location>
        <topology evidence="1">Multi-pass membrane protein</topology>
    </subcellularLocation>
</comment>
<dbReference type="RefSeq" id="WP_149425608.1">
    <property type="nucleotide sequence ID" value="NZ_CP022579.1"/>
</dbReference>
<keyword evidence="5 6" id="KW-0472">Membrane</keyword>
<keyword evidence="3 6" id="KW-0812">Transmembrane</keyword>
<dbReference type="EMBL" id="CP022579">
    <property type="protein sequence ID" value="QEL65340.1"/>
    <property type="molecule type" value="Genomic_DNA"/>
</dbReference>
<dbReference type="AlphaFoldDB" id="A0A5C1E8Z4"/>
<keyword evidence="9" id="KW-1185">Reference proteome</keyword>
<evidence type="ECO:0000256" key="1">
    <source>
        <dbReference type="ARBA" id="ARBA00004651"/>
    </source>
</evidence>
<feature type="transmembrane region" description="Helical" evidence="6">
    <location>
        <begin position="192"/>
        <end position="214"/>
    </location>
</feature>
<evidence type="ECO:0000256" key="4">
    <source>
        <dbReference type="ARBA" id="ARBA00022989"/>
    </source>
</evidence>
<evidence type="ECO:0000256" key="3">
    <source>
        <dbReference type="ARBA" id="ARBA00022692"/>
    </source>
</evidence>
<feature type="transmembrane region" description="Helical" evidence="6">
    <location>
        <begin position="36"/>
        <end position="56"/>
    </location>
</feature>
<evidence type="ECO:0000313" key="9">
    <source>
        <dbReference type="Proteomes" id="UP000323671"/>
    </source>
</evidence>
<feature type="transmembrane region" description="Helical" evidence="6">
    <location>
        <begin position="9"/>
        <end position="30"/>
    </location>
</feature>
<dbReference type="InterPro" id="IPR037185">
    <property type="entry name" value="EmrE-like"/>
</dbReference>
<name>A0A5C1E8Z4_9RHOO</name>
<feature type="transmembrane region" description="Helical" evidence="6">
    <location>
        <begin position="226"/>
        <end position="246"/>
    </location>
</feature>
<dbReference type="PANTHER" id="PTHR42920:SF11">
    <property type="entry name" value="INNER MEMBRANE PROTEIN YTFF"/>
    <property type="match status" value="1"/>
</dbReference>
<organism evidence="8 9">
    <name type="scientific">Oryzomicrobium terrae</name>
    <dbReference type="NCBI Taxonomy" id="1735038"/>
    <lineage>
        <taxon>Bacteria</taxon>
        <taxon>Pseudomonadati</taxon>
        <taxon>Pseudomonadota</taxon>
        <taxon>Betaproteobacteria</taxon>
        <taxon>Rhodocyclales</taxon>
        <taxon>Rhodocyclaceae</taxon>
        <taxon>Oryzomicrobium</taxon>
    </lineage>
</organism>
<feature type="transmembrane region" description="Helical" evidence="6">
    <location>
        <begin position="258"/>
        <end position="278"/>
    </location>
</feature>
<feature type="domain" description="EamA" evidence="7">
    <location>
        <begin position="158"/>
        <end position="299"/>
    </location>
</feature>
<dbReference type="Proteomes" id="UP000323671">
    <property type="component" value="Chromosome"/>
</dbReference>
<dbReference type="PANTHER" id="PTHR42920">
    <property type="entry name" value="OS03G0707200 PROTEIN-RELATED"/>
    <property type="match status" value="1"/>
</dbReference>
<keyword evidence="2" id="KW-1003">Cell membrane</keyword>
<keyword evidence="4 6" id="KW-1133">Transmembrane helix</keyword>
<dbReference type="KEGG" id="otr:OTERR_18640"/>
<dbReference type="InterPro" id="IPR051258">
    <property type="entry name" value="Diverse_Substrate_Transporter"/>
</dbReference>
<sequence>MPVHTRHPLALGVLCAQGAGLLWGLVFVAPLRFADVAPASLALGRYLAFGLVALLLAGTDRRRLQALGRADWRRAVALTLVGNFIYYGCLAAALQQAGGPLPTLIIGTLPVVIAVCANLSSPDLPWRRLVPPLLAIGCGLLLVHAQEAGDTASPQFSLGVLLAVAAVACWTWYPLANAAWLRRHPHLSPTTWATAQGLVTLPLAVIGFAGLLLVQPTPRIWGSDPAAYIAGMAVLGLGASWAGTLLWNRASQLLPPSLTGQLIVFETLAALGYLYAFAGRGPTVFEKAGIVLLLCGVLLGVRAVSGKQRH</sequence>
<protein>
    <recommendedName>
        <fullName evidence="7">EamA domain-containing protein</fullName>
    </recommendedName>
</protein>
<gene>
    <name evidence="8" type="ORF">OTERR_18640</name>
</gene>
<dbReference type="SUPFAM" id="SSF103481">
    <property type="entry name" value="Multidrug resistance efflux transporter EmrE"/>
    <property type="match status" value="1"/>
</dbReference>
<feature type="transmembrane region" description="Helical" evidence="6">
    <location>
        <begin position="76"/>
        <end position="94"/>
    </location>
</feature>
<dbReference type="Pfam" id="PF00892">
    <property type="entry name" value="EamA"/>
    <property type="match status" value="2"/>
</dbReference>
<reference evidence="8 9" key="1">
    <citation type="submission" date="2017-07" db="EMBL/GenBank/DDBJ databases">
        <title>Complete genome sequence of Oryzomicrobium terrae TPP412.</title>
        <authorList>
            <person name="Chiu L.-W."/>
            <person name="Lo K.-J."/>
            <person name="Tsai Y.-M."/>
            <person name="Lin S.-S."/>
            <person name="Kuo C.-H."/>
            <person name="Liu C.-T."/>
        </authorList>
    </citation>
    <scope>NUCLEOTIDE SEQUENCE [LARGE SCALE GENOMIC DNA]</scope>
    <source>
        <strain evidence="8 9">TPP412</strain>
    </source>
</reference>
<accession>A0A5C1E8Z4</accession>
<evidence type="ECO:0000256" key="5">
    <source>
        <dbReference type="ARBA" id="ARBA00023136"/>
    </source>
</evidence>